<sequence>MRQILSKGLEILCAVRGVEAAIRVLGLVVRDDSIGQGRLLLLNLLFTFILLHVLLSQIGGRRSHEKRVFLGSERLPETSLILMDRAFI</sequence>
<dbReference type="EMBL" id="CP045898">
    <property type="protein sequence ID" value="QQP40018.1"/>
    <property type="molecule type" value="Genomic_DNA"/>
</dbReference>
<dbReference type="AlphaFoldDB" id="A0A7T8GY56"/>
<reference evidence="3" key="1">
    <citation type="submission" date="2021-01" db="EMBL/GenBank/DDBJ databases">
        <title>Caligus Genome Assembly.</title>
        <authorList>
            <person name="Gallardo-Escarate C."/>
        </authorList>
    </citation>
    <scope>NUCLEOTIDE SEQUENCE [LARGE SCALE GENOMIC DNA]</scope>
</reference>
<evidence type="ECO:0000313" key="2">
    <source>
        <dbReference type="EMBL" id="QQP40018.1"/>
    </source>
</evidence>
<keyword evidence="3" id="KW-1185">Reference proteome</keyword>
<gene>
    <name evidence="2" type="ORF">FKW44_013917</name>
</gene>
<proteinExistence type="predicted"/>
<keyword evidence="1" id="KW-0472">Membrane</keyword>
<keyword evidence="1" id="KW-0812">Transmembrane</keyword>
<feature type="transmembrane region" description="Helical" evidence="1">
    <location>
        <begin position="39"/>
        <end position="58"/>
    </location>
</feature>
<accession>A0A7T8GY56</accession>
<name>A0A7T8GY56_CALRO</name>
<protein>
    <submittedName>
        <fullName evidence="2">Uncharacterized protein</fullName>
    </submittedName>
</protein>
<evidence type="ECO:0000313" key="3">
    <source>
        <dbReference type="Proteomes" id="UP000595437"/>
    </source>
</evidence>
<evidence type="ECO:0000256" key="1">
    <source>
        <dbReference type="SAM" id="Phobius"/>
    </source>
</evidence>
<organism evidence="2 3">
    <name type="scientific">Caligus rogercresseyi</name>
    <name type="common">Sea louse</name>
    <dbReference type="NCBI Taxonomy" id="217165"/>
    <lineage>
        <taxon>Eukaryota</taxon>
        <taxon>Metazoa</taxon>
        <taxon>Ecdysozoa</taxon>
        <taxon>Arthropoda</taxon>
        <taxon>Crustacea</taxon>
        <taxon>Multicrustacea</taxon>
        <taxon>Hexanauplia</taxon>
        <taxon>Copepoda</taxon>
        <taxon>Siphonostomatoida</taxon>
        <taxon>Caligidae</taxon>
        <taxon>Caligus</taxon>
    </lineage>
</organism>
<keyword evidence="1" id="KW-1133">Transmembrane helix</keyword>
<dbReference type="Proteomes" id="UP000595437">
    <property type="component" value="Chromosome 9"/>
</dbReference>